<keyword evidence="4" id="KW-1185">Reference proteome</keyword>
<evidence type="ECO:0000313" key="4">
    <source>
        <dbReference type="Proteomes" id="UP001281447"/>
    </source>
</evidence>
<organism evidence="3 4">
    <name type="scientific">Tigheibacillus halophilus</name>
    <dbReference type="NCBI Taxonomy" id="361280"/>
    <lineage>
        <taxon>Bacteria</taxon>
        <taxon>Bacillati</taxon>
        <taxon>Bacillota</taxon>
        <taxon>Bacilli</taxon>
        <taxon>Bacillales</taxon>
        <taxon>Bacillaceae</taxon>
        <taxon>Tigheibacillus</taxon>
    </lineage>
</organism>
<proteinExistence type="predicted"/>
<reference evidence="3 4" key="1">
    <citation type="submission" date="2023-10" db="EMBL/GenBank/DDBJ databases">
        <title>Virgibacillus halophilus 5B73C genome.</title>
        <authorList>
            <person name="Miliotis G."/>
            <person name="Sengupta P."/>
            <person name="Hameed A."/>
            <person name="Chuvochina M."/>
            <person name="Mcdonagh F."/>
            <person name="Simpson A.C."/>
            <person name="Singh N.K."/>
            <person name="Rekha P.D."/>
            <person name="Raman K."/>
            <person name="Hugenholtz P."/>
            <person name="Venkateswaran K."/>
        </authorList>
    </citation>
    <scope>NUCLEOTIDE SEQUENCE [LARGE SCALE GENOMIC DNA]</scope>
    <source>
        <strain evidence="3 4">5B73C</strain>
    </source>
</reference>
<feature type="coiled-coil region" evidence="1">
    <location>
        <begin position="21"/>
        <end position="48"/>
    </location>
</feature>
<dbReference type="Proteomes" id="UP001281447">
    <property type="component" value="Unassembled WGS sequence"/>
</dbReference>
<evidence type="ECO:0000256" key="1">
    <source>
        <dbReference type="SAM" id="Coils"/>
    </source>
</evidence>
<accession>A0ABU5C3Q0</accession>
<keyword evidence="1" id="KW-0175">Coiled coil</keyword>
<evidence type="ECO:0000313" key="3">
    <source>
        <dbReference type="EMBL" id="MDY0393951.1"/>
    </source>
</evidence>
<evidence type="ECO:0000256" key="2">
    <source>
        <dbReference type="SAM" id="MobiDB-lite"/>
    </source>
</evidence>
<feature type="region of interest" description="Disordered" evidence="2">
    <location>
        <begin position="1"/>
        <end position="21"/>
    </location>
</feature>
<sequence>MDYFLSTGEDPLQPDSKPDSNDQILEKLENLKEQFNQLLLECLEKQNQYISESIKKRDKMLTQTMKEMHQPKFETAAAGEKKVFGVYYLKNDLAVSFYFFLLSPSIIKIDKHTIKIPLVL</sequence>
<dbReference type="EMBL" id="JAWDIP010000003">
    <property type="protein sequence ID" value="MDY0393951.1"/>
    <property type="molecule type" value="Genomic_DNA"/>
</dbReference>
<protein>
    <submittedName>
        <fullName evidence="3">Uncharacterized protein</fullName>
    </submittedName>
</protein>
<gene>
    <name evidence="3" type="ORF">RWE15_05060</name>
</gene>
<comment type="caution">
    <text evidence="3">The sequence shown here is derived from an EMBL/GenBank/DDBJ whole genome shotgun (WGS) entry which is preliminary data.</text>
</comment>
<name>A0ABU5C3Q0_9BACI</name>